<organism evidence="1 2">
    <name type="scientific">Burkholderia vietnamiensis</name>
    <dbReference type="NCBI Taxonomy" id="60552"/>
    <lineage>
        <taxon>Bacteria</taxon>
        <taxon>Pseudomonadati</taxon>
        <taxon>Pseudomonadota</taxon>
        <taxon>Betaproteobacteria</taxon>
        <taxon>Burkholderiales</taxon>
        <taxon>Burkholderiaceae</taxon>
        <taxon>Burkholderia</taxon>
        <taxon>Burkholderia cepacia complex</taxon>
    </lineage>
</organism>
<comment type="caution">
    <text evidence="1">The sequence shown here is derived from an EMBL/GenBank/DDBJ whole genome shotgun (WGS) entry which is preliminary data.</text>
</comment>
<keyword evidence="2" id="KW-1185">Reference proteome</keyword>
<evidence type="ECO:0000313" key="1">
    <source>
        <dbReference type="EMBL" id="MBJ9685743.1"/>
    </source>
</evidence>
<dbReference type="RefSeq" id="WP_155754414.1">
    <property type="nucleotide sequence ID" value="NZ_CAAAFK010000009.1"/>
</dbReference>
<gene>
    <name evidence="1" type="ORF">I5589_01495</name>
</gene>
<accession>A0ABS1ANM2</accession>
<dbReference type="EMBL" id="JADVKH010000002">
    <property type="protein sequence ID" value="MBJ9685743.1"/>
    <property type="molecule type" value="Genomic_DNA"/>
</dbReference>
<dbReference type="Proteomes" id="UP000808215">
    <property type="component" value="Unassembled WGS sequence"/>
</dbReference>
<evidence type="ECO:0000313" key="2">
    <source>
        <dbReference type="Proteomes" id="UP000808215"/>
    </source>
</evidence>
<reference evidence="1 2" key="1">
    <citation type="submission" date="2020-11" db="EMBL/GenBank/DDBJ databases">
        <title>Enhanced detection system for hospital associated transmission using whole genome sequencing surveillance.</title>
        <authorList>
            <person name="Harrison L.H."/>
            <person name="Van Tyne D."/>
            <person name="Marsh J.W."/>
            <person name="Griffith M.P."/>
            <person name="Snyder D.J."/>
            <person name="Cooper V.S."/>
            <person name="Mustapha M."/>
        </authorList>
    </citation>
    <scope>NUCLEOTIDE SEQUENCE [LARGE SCALE GENOMIC DNA]</scope>
    <source>
        <strain evidence="1 2">BC00020</strain>
    </source>
</reference>
<name>A0ABS1ANM2_BURVI</name>
<proteinExistence type="predicted"/>
<evidence type="ECO:0008006" key="3">
    <source>
        <dbReference type="Google" id="ProtNLM"/>
    </source>
</evidence>
<protein>
    <recommendedName>
        <fullName evidence="3">Lipoprotein</fullName>
    </recommendedName>
</protein>
<dbReference type="PROSITE" id="PS51257">
    <property type="entry name" value="PROKAR_LIPOPROTEIN"/>
    <property type="match status" value="1"/>
</dbReference>
<sequence length="54" mass="5662">MNQRIAWSPGYRSITKAVVGSVSCVAIACIRTTGGKELFTTMTPQAAATATITE</sequence>